<dbReference type="SMART" id="SM00382">
    <property type="entry name" value="AAA"/>
    <property type="match status" value="1"/>
</dbReference>
<dbReference type="InterPro" id="IPR003439">
    <property type="entry name" value="ABC_transporter-like_ATP-bd"/>
</dbReference>
<dbReference type="Pfam" id="PF00005">
    <property type="entry name" value="ABC_tran"/>
    <property type="match status" value="1"/>
</dbReference>
<evidence type="ECO:0000259" key="6">
    <source>
        <dbReference type="PROSITE" id="PS50893"/>
    </source>
</evidence>
<dbReference type="InterPro" id="IPR027417">
    <property type="entry name" value="P-loop_NTPase"/>
</dbReference>
<evidence type="ECO:0000256" key="3">
    <source>
        <dbReference type="ARBA" id="ARBA00022741"/>
    </source>
</evidence>
<evidence type="ECO:0000256" key="4">
    <source>
        <dbReference type="ARBA" id="ARBA00022840"/>
    </source>
</evidence>
<dbReference type="InterPro" id="IPR003593">
    <property type="entry name" value="AAA+_ATPase"/>
</dbReference>
<name>A0ABQ4HS32_9ACTN</name>
<evidence type="ECO:0000313" key="8">
    <source>
        <dbReference type="Proteomes" id="UP000647017"/>
    </source>
</evidence>
<keyword evidence="8" id="KW-1185">Reference proteome</keyword>
<keyword evidence="5" id="KW-0029">Amino-acid transport</keyword>
<evidence type="ECO:0000256" key="5">
    <source>
        <dbReference type="ARBA" id="ARBA00022970"/>
    </source>
</evidence>
<dbReference type="GO" id="GO:0005524">
    <property type="term" value="F:ATP binding"/>
    <property type="evidence" value="ECO:0007669"/>
    <property type="project" value="UniProtKB-KW"/>
</dbReference>
<keyword evidence="3" id="KW-0547">Nucleotide-binding</keyword>
<sequence length="243" mass="25786">MLHIRNLTVAYPGGAPVLHAVTLDLRSPGVHALVGANGAGKTTLLHTLAGHLSPATGTVVVDDREVTGWHPTAAARAGVALVPQGRQLWPSLTVAEHFAATRPARDRDERWTVEELLGLFPPLAARMGHRAYQLSGGEQQMLTIARALRTAPRLLLADEPTEGLAPIVANQIITVLRDLPARGVSVLAALPHAGVAAMIADTMHVLASGQLLGYTRTAATVSDVQRQHLTLTHPGDERPEPQQ</sequence>
<dbReference type="SUPFAM" id="SSF52540">
    <property type="entry name" value="P-loop containing nucleoside triphosphate hydrolases"/>
    <property type="match status" value="1"/>
</dbReference>
<keyword evidence="4 7" id="KW-0067">ATP-binding</keyword>
<keyword evidence="2" id="KW-0813">Transport</keyword>
<protein>
    <submittedName>
        <fullName evidence="7">ABC transporter ATP-binding protein</fullName>
    </submittedName>
</protein>
<dbReference type="Proteomes" id="UP000647017">
    <property type="component" value="Unassembled WGS sequence"/>
</dbReference>
<proteinExistence type="inferred from homology"/>
<dbReference type="PANTHER" id="PTHR43820:SF4">
    <property type="entry name" value="HIGH-AFFINITY BRANCHED-CHAIN AMINO ACID TRANSPORT ATP-BINDING PROTEIN LIVF"/>
    <property type="match status" value="1"/>
</dbReference>
<dbReference type="PROSITE" id="PS00211">
    <property type="entry name" value="ABC_TRANSPORTER_1"/>
    <property type="match status" value="1"/>
</dbReference>
<organism evidence="7 8">
    <name type="scientific">Micromonospora andamanensis</name>
    <dbReference type="NCBI Taxonomy" id="1287068"/>
    <lineage>
        <taxon>Bacteria</taxon>
        <taxon>Bacillati</taxon>
        <taxon>Actinomycetota</taxon>
        <taxon>Actinomycetes</taxon>
        <taxon>Micromonosporales</taxon>
        <taxon>Micromonosporaceae</taxon>
        <taxon>Micromonospora</taxon>
    </lineage>
</organism>
<reference evidence="7 8" key="1">
    <citation type="submission" date="2021-01" db="EMBL/GenBank/DDBJ databases">
        <title>Whole genome shotgun sequence of Verrucosispora andamanensis NBRC 109075.</title>
        <authorList>
            <person name="Komaki H."/>
            <person name="Tamura T."/>
        </authorList>
    </citation>
    <scope>NUCLEOTIDE SEQUENCE [LARGE SCALE GENOMIC DNA]</scope>
    <source>
        <strain evidence="7 8">NBRC 109075</strain>
    </source>
</reference>
<gene>
    <name evidence="7" type="ORF">Van01_16740</name>
</gene>
<feature type="domain" description="ABC transporter" evidence="6">
    <location>
        <begin position="2"/>
        <end position="233"/>
    </location>
</feature>
<evidence type="ECO:0000313" key="7">
    <source>
        <dbReference type="EMBL" id="GIJ08460.1"/>
    </source>
</evidence>
<evidence type="ECO:0000256" key="1">
    <source>
        <dbReference type="ARBA" id="ARBA00005417"/>
    </source>
</evidence>
<comment type="similarity">
    <text evidence="1">Belongs to the ABC transporter superfamily.</text>
</comment>
<evidence type="ECO:0000256" key="2">
    <source>
        <dbReference type="ARBA" id="ARBA00022448"/>
    </source>
</evidence>
<dbReference type="PANTHER" id="PTHR43820">
    <property type="entry name" value="HIGH-AFFINITY BRANCHED-CHAIN AMINO ACID TRANSPORT ATP-BINDING PROTEIN LIVF"/>
    <property type="match status" value="1"/>
</dbReference>
<comment type="caution">
    <text evidence="7">The sequence shown here is derived from an EMBL/GenBank/DDBJ whole genome shotgun (WGS) entry which is preliminary data.</text>
</comment>
<dbReference type="RefSeq" id="WP_204003255.1">
    <property type="nucleotide sequence ID" value="NZ_BOOZ01000007.1"/>
</dbReference>
<dbReference type="InterPro" id="IPR052156">
    <property type="entry name" value="BCAA_Transport_ATP-bd_LivF"/>
</dbReference>
<accession>A0ABQ4HS32</accession>
<dbReference type="InterPro" id="IPR017871">
    <property type="entry name" value="ABC_transporter-like_CS"/>
</dbReference>
<dbReference type="PROSITE" id="PS50893">
    <property type="entry name" value="ABC_TRANSPORTER_2"/>
    <property type="match status" value="1"/>
</dbReference>
<dbReference type="Gene3D" id="3.40.50.300">
    <property type="entry name" value="P-loop containing nucleotide triphosphate hydrolases"/>
    <property type="match status" value="1"/>
</dbReference>
<dbReference type="EMBL" id="BOOZ01000007">
    <property type="protein sequence ID" value="GIJ08460.1"/>
    <property type="molecule type" value="Genomic_DNA"/>
</dbReference>